<feature type="region of interest" description="Disordered" evidence="10">
    <location>
        <begin position="1"/>
        <end position="73"/>
    </location>
</feature>
<evidence type="ECO:0000256" key="2">
    <source>
        <dbReference type="ARBA" id="ARBA00011023"/>
    </source>
</evidence>
<evidence type="ECO:0000256" key="4">
    <source>
        <dbReference type="ARBA" id="ARBA00022448"/>
    </source>
</evidence>
<evidence type="ECO:0000256" key="9">
    <source>
        <dbReference type="RuleBase" id="RU365075"/>
    </source>
</evidence>
<dbReference type="EMBL" id="JADAQX010000178">
    <property type="protein sequence ID" value="KAF8821453.1"/>
    <property type="molecule type" value="Genomic_DNA"/>
</dbReference>
<evidence type="ECO:0000256" key="5">
    <source>
        <dbReference type="ARBA" id="ARBA00022927"/>
    </source>
</evidence>
<feature type="domain" description="Conserved oligomeric complex COG6 N-terminal" evidence="11">
    <location>
        <begin position="113"/>
        <end position="221"/>
    </location>
</feature>
<feature type="region of interest" description="Disordered" evidence="10">
    <location>
        <begin position="294"/>
        <end position="335"/>
    </location>
</feature>
<dbReference type="PANTHER" id="PTHR21506:SF0">
    <property type="entry name" value="CONSERVED OLIGOMERIC GOLGI COMPLEX SUBUNIT 6"/>
    <property type="match status" value="1"/>
</dbReference>
<comment type="subunit">
    <text evidence="9">Component of the conserved oligomeric Golgi complex.</text>
</comment>
<dbReference type="PANTHER" id="PTHR21506">
    <property type="entry name" value="COMPONENT OF OLIGOMERIC GOLGI COMPLEX 6"/>
    <property type="match status" value="1"/>
</dbReference>
<keyword evidence="5 9" id="KW-0653">Protein transport</keyword>
<dbReference type="Pfam" id="PF06419">
    <property type="entry name" value="COG6_N"/>
    <property type="match status" value="1"/>
</dbReference>
<sequence length="902" mass="99617">MADIPARNNFPKSSTLILPTKSATTPSSLGAPSPQLLGPAATATANVNISESPDRSHGRLSSATSVSSKEDRRSLLQNVEPAVGPLLPKIERVVSLNFTHASLISAINAISDVCDVNTLENRRLLKSNVKHWQIESNEKLVEAASPLVTLLDSMKATMQSIEMECVHASDALQTCKESIAPILQRANQLYIERSHLHSKQQACSDFLNRCKLSDKSLETLINPDTAIDEAFFVAFDDMDKLIIKAQAFMSDPSCYQTLGNDILSKNFVVLEIAFERLCNFVLLSMKGLEMTDEESNFTNTLSPDTTPQSPYLEASPSAARTTKSGNTEASMAKNQKSPLLPTIRKALSLLKARPRLFNHCANEIAKVRKHRLLQNFHNALSKGNPSLHLNPIEMHAYDPFRFVGDMLAWIHEQAVAEKEFVWHLFPSVRGSMAPFHKEPVILSNGESLTVYPLDSKRASSSVSTPMSNGPTDDVAMGVSNSLSSPSHSIPQPSSSNSFQQETPIEEMVILDGIFEGLCSPFYVRMEQVARLRPSAVTVYKFIHLFNVLANVLSPIMSMSVTSSSASLKMTESSLVVQPMTHVDRLHSNHPIEVGLGNAEALSFDTSFKNIPFHALEMPHDGNRESKKRAVVAESPLASEITQQDPPIFVRCLLELRDVFNDLFIELLEKHALKLGSLPYDALTTFDLSSPSFVKDAGAIVEEILEVYETYKMSEQAAGDEEVLAPTLNAILNPVVNFCRQATGNLPPGEGSVFLINCFSFLQSKLIVHAYTARFVGLFASLIEEQMLLLVDFETGSILQKIGFSQRLSSLDKLQPDEELASNPLFHPLSLSSCFKSFYAMVCAMSSLSFPLVEKVRLRSLRSEARQLVNRAIAAAYERLYEHSVHLPIQLHEPAHIRTLLDI</sequence>
<evidence type="ECO:0000256" key="1">
    <source>
        <dbReference type="ARBA" id="ARBA00004395"/>
    </source>
</evidence>
<feature type="domain" description="Conserved Oligomeric Golgi complex subunit 6 C-terminal" evidence="12">
    <location>
        <begin position="256"/>
        <end position="556"/>
    </location>
</feature>
<evidence type="ECO:0000256" key="8">
    <source>
        <dbReference type="ARBA" id="ARBA00031348"/>
    </source>
</evidence>
<dbReference type="Proteomes" id="UP000823046">
    <property type="component" value="Unassembled WGS sequence"/>
</dbReference>
<dbReference type="SMART" id="SM01087">
    <property type="entry name" value="COG6"/>
    <property type="match status" value="1"/>
</dbReference>
<keyword evidence="6 9" id="KW-0333">Golgi apparatus</keyword>
<accession>A0ABQ7JBR7</accession>
<comment type="similarity">
    <text evidence="2 9">Belongs to the COG6 family.</text>
</comment>
<name>A0ABQ7JBR7_9APIC</name>
<feature type="domain" description="Conserved Oligomeric Golgi complex subunit 6 C-terminal" evidence="12">
    <location>
        <begin position="647"/>
        <end position="886"/>
    </location>
</feature>
<evidence type="ECO:0000313" key="13">
    <source>
        <dbReference type="EMBL" id="KAF8821453.1"/>
    </source>
</evidence>
<organism evidence="13 14">
    <name type="scientific">Cardiosporidium cionae</name>
    <dbReference type="NCBI Taxonomy" id="476202"/>
    <lineage>
        <taxon>Eukaryota</taxon>
        <taxon>Sar</taxon>
        <taxon>Alveolata</taxon>
        <taxon>Apicomplexa</taxon>
        <taxon>Aconoidasida</taxon>
        <taxon>Nephromycida</taxon>
        <taxon>Cardiosporidium</taxon>
    </lineage>
</organism>
<dbReference type="InterPro" id="IPR048369">
    <property type="entry name" value="COG6_C"/>
</dbReference>
<evidence type="ECO:0000256" key="7">
    <source>
        <dbReference type="ARBA" id="ARBA00023136"/>
    </source>
</evidence>
<comment type="caution">
    <text evidence="13">The sequence shown here is derived from an EMBL/GenBank/DDBJ whole genome shotgun (WGS) entry which is preliminary data.</text>
</comment>
<protein>
    <recommendedName>
        <fullName evidence="3 9">Conserved oligomeric Golgi complex subunit 6</fullName>
        <shortName evidence="9">COG complex subunit 6</shortName>
    </recommendedName>
    <alternativeName>
        <fullName evidence="8 9">Component of oligomeric Golgi complex 6</fullName>
    </alternativeName>
</protein>
<keyword evidence="7 9" id="KW-0472">Membrane</keyword>
<reference evidence="13 14" key="1">
    <citation type="journal article" date="2020" name="bioRxiv">
        <title>Metabolic contributions of an alphaproteobacterial endosymbiont in the apicomplexan Cardiosporidium cionae.</title>
        <authorList>
            <person name="Hunter E.S."/>
            <person name="Paight C.J."/>
            <person name="Lane C.E."/>
        </authorList>
    </citation>
    <scope>NUCLEOTIDE SEQUENCE [LARGE SCALE GENOMIC DNA]</scope>
    <source>
        <strain evidence="13">ESH_2018</strain>
    </source>
</reference>
<keyword evidence="14" id="KW-1185">Reference proteome</keyword>
<feature type="compositionally biased region" description="Polar residues" evidence="10">
    <location>
        <begin position="10"/>
        <end position="30"/>
    </location>
</feature>
<feature type="region of interest" description="Disordered" evidence="10">
    <location>
        <begin position="458"/>
        <end position="498"/>
    </location>
</feature>
<feature type="compositionally biased region" description="Polar residues" evidence="10">
    <location>
        <begin position="458"/>
        <end position="470"/>
    </location>
</feature>
<feature type="compositionally biased region" description="Polar residues" evidence="10">
    <location>
        <begin position="296"/>
        <end position="309"/>
    </location>
</feature>
<comment type="function">
    <text evidence="9">Required for normal Golgi function.</text>
</comment>
<comment type="subcellular location">
    <subcellularLocation>
        <location evidence="1 9">Golgi apparatus membrane</location>
        <topology evidence="1 9">Peripheral membrane protein</topology>
    </subcellularLocation>
</comment>
<evidence type="ECO:0000259" key="11">
    <source>
        <dbReference type="Pfam" id="PF06419"/>
    </source>
</evidence>
<feature type="compositionally biased region" description="Low complexity" evidence="10">
    <location>
        <begin position="479"/>
        <end position="497"/>
    </location>
</feature>
<evidence type="ECO:0000259" key="12">
    <source>
        <dbReference type="Pfam" id="PF20653"/>
    </source>
</evidence>
<gene>
    <name evidence="13" type="ORF">IE077_002006</name>
</gene>
<evidence type="ECO:0000313" key="14">
    <source>
        <dbReference type="Proteomes" id="UP000823046"/>
    </source>
</evidence>
<dbReference type="Pfam" id="PF20653">
    <property type="entry name" value="COG6_C"/>
    <property type="match status" value="2"/>
</dbReference>
<dbReference type="InterPro" id="IPR010490">
    <property type="entry name" value="COG6"/>
</dbReference>
<evidence type="ECO:0000256" key="10">
    <source>
        <dbReference type="SAM" id="MobiDB-lite"/>
    </source>
</evidence>
<dbReference type="InterPro" id="IPR048368">
    <property type="entry name" value="COG6_N"/>
</dbReference>
<feature type="compositionally biased region" description="Polar residues" evidence="10">
    <location>
        <begin position="318"/>
        <end position="335"/>
    </location>
</feature>
<evidence type="ECO:0000256" key="3">
    <source>
        <dbReference type="ARBA" id="ARBA00020973"/>
    </source>
</evidence>
<keyword evidence="4 9" id="KW-0813">Transport</keyword>
<proteinExistence type="inferred from homology"/>
<evidence type="ECO:0000256" key="6">
    <source>
        <dbReference type="ARBA" id="ARBA00023034"/>
    </source>
</evidence>